<evidence type="ECO:0000259" key="6">
    <source>
        <dbReference type="Pfam" id="PF06985"/>
    </source>
</evidence>
<keyword evidence="1 3" id="KW-0853">WD repeat</keyword>
<dbReference type="PANTHER" id="PTHR10622">
    <property type="entry name" value="HET DOMAIN-CONTAINING PROTEIN"/>
    <property type="match status" value="1"/>
</dbReference>
<dbReference type="Pfam" id="PF06985">
    <property type="entry name" value="HET"/>
    <property type="match status" value="2"/>
</dbReference>
<dbReference type="PANTHER" id="PTHR10622:SF10">
    <property type="entry name" value="HET DOMAIN-CONTAINING PROTEIN"/>
    <property type="match status" value="1"/>
</dbReference>
<dbReference type="Gene3D" id="2.130.10.10">
    <property type="entry name" value="YVTN repeat-like/Quinoprotein amine dehydrogenase"/>
    <property type="match status" value="4"/>
</dbReference>
<dbReference type="Gene3D" id="1.25.40.10">
    <property type="entry name" value="Tetratricopeptide repeat domain"/>
    <property type="match status" value="4"/>
</dbReference>
<accession>A0AAD4BIL0</accession>
<gene>
    <name evidence="7" type="ORF">L210DRAFT_3764029</name>
</gene>
<name>A0AAD4BIL0_BOLED</name>
<dbReference type="SMART" id="SM00028">
    <property type="entry name" value="TPR"/>
    <property type="match status" value="8"/>
</dbReference>
<feature type="repeat" description="TPR" evidence="4">
    <location>
        <begin position="637"/>
        <end position="670"/>
    </location>
</feature>
<evidence type="ECO:0000256" key="2">
    <source>
        <dbReference type="ARBA" id="ARBA00022737"/>
    </source>
</evidence>
<reference evidence="7" key="1">
    <citation type="submission" date="2019-10" db="EMBL/GenBank/DDBJ databases">
        <authorList>
            <consortium name="DOE Joint Genome Institute"/>
            <person name="Kuo A."/>
            <person name="Miyauchi S."/>
            <person name="Kiss E."/>
            <person name="Drula E."/>
            <person name="Kohler A."/>
            <person name="Sanchez-Garcia M."/>
            <person name="Andreopoulos B."/>
            <person name="Barry K.W."/>
            <person name="Bonito G."/>
            <person name="Buee M."/>
            <person name="Carver A."/>
            <person name="Chen C."/>
            <person name="Cichocki N."/>
            <person name="Clum A."/>
            <person name="Culley D."/>
            <person name="Crous P.W."/>
            <person name="Fauchery L."/>
            <person name="Girlanda M."/>
            <person name="Hayes R."/>
            <person name="Keri Z."/>
            <person name="LaButti K."/>
            <person name="Lipzen A."/>
            <person name="Lombard V."/>
            <person name="Magnuson J."/>
            <person name="Maillard F."/>
            <person name="Morin E."/>
            <person name="Murat C."/>
            <person name="Nolan M."/>
            <person name="Ohm R."/>
            <person name="Pangilinan J."/>
            <person name="Pereira M."/>
            <person name="Perotto S."/>
            <person name="Peter M."/>
            <person name="Riley R."/>
            <person name="Sitrit Y."/>
            <person name="Stielow B."/>
            <person name="Szollosi G."/>
            <person name="Zifcakova L."/>
            <person name="Stursova M."/>
            <person name="Spatafora J.W."/>
            <person name="Tedersoo L."/>
            <person name="Vaario L.-M."/>
            <person name="Yamada A."/>
            <person name="Yan M."/>
            <person name="Wang P."/>
            <person name="Xu J."/>
            <person name="Bruns T."/>
            <person name="Baldrian P."/>
            <person name="Vilgalys R."/>
            <person name="Henrissat B."/>
            <person name="Grigoriev I.V."/>
            <person name="Hibbett D."/>
            <person name="Nagy L.G."/>
            <person name="Martin F.M."/>
        </authorList>
    </citation>
    <scope>NUCLEOTIDE SEQUENCE</scope>
    <source>
        <strain evidence="7">BED1</strain>
    </source>
</reference>
<dbReference type="InterPro" id="IPR001680">
    <property type="entry name" value="WD40_rpt"/>
</dbReference>
<evidence type="ECO:0000256" key="5">
    <source>
        <dbReference type="SAM" id="MobiDB-lite"/>
    </source>
</evidence>
<dbReference type="InterPro" id="IPR015943">
    <property type="entry name" value="WD40/YVTN_repeat-like_dom_sf"/>
</dbReference>
<feature type="repeat" description="TPR" evidence="4">
    <location>
        <begin position="2013"/>
        <end position="2046"/>
    </location>
</feature>
<dbReference type="Proteomes" id="UP001194468">
    <property type="component" value="Unassembled WGS sequence"/>
</dbReference>
<dbReference type="EMBL" id="WHUW01000045">
    <property type="protein sequence ID" value="KAF8431930.1"/>
    <property type="molecule type" value="Genomic_DNA"/>
</dbReference>
<proteinExistence type="predicted"/>
<evidence type="ECO:0000313" key="8">
    <source>
        <dbReference type="Proteomes" id="UP001194468"/>
    </source>
</evidence>
<organism evidence="7 8">
    <name type="scientific">Boletus edulis BED1</name>
    <dbReference type="NCBI Taxonomy" id="1328754"/>
    <lineage>
        <taxon>Eukaryota</taxon>
        <taxon>Fungi</taxon>
        <taxon>Dikarya</taxon>
        <taxon>Basidiomycota</taxon>
        <taxon>Agaricomycotina</taxon>
        <taxon>Agaricomycetes</taxon>
        <taxon>Agaricomycetidae</taxon>
        <taxon>Boletales</taxon>
        <taxon>Boletineae</taxon>
        <taxon>Boletaceae</taxon>
        <taxon>Boletoideae</taxon>
        <taxon>Boletus</taxon>
    </lineage>
</organism>
<dbReference type="SMART" id="SM00320">
    <property type="entry name" value="WD40"/>
    <property type="match status" value="14"/>
</dbReference>
<evidence type="ECO:0000313" key="7">
    <source>
        <dbReference type="EMBL" id="KAF8431930.1"/>
    </source>
</evidence>
<dbReference type="SUPFAM" id="SSF48452">
    <property type="entry name" value="TPR-like"/>
    <property type="match status" value="2"/>
</dbReference>
<dbReference type="SUPFAM" id="SSF50978">
    <property type="entry name" value="WD40 repeat-like"/>
    <property type="match status" value="2"/>
</dbReference>
<dbReference type="InterPro" id="IPR011990">
    <property type="entry name" value="TPR-like_helical_dom_sf"/>
</dbReference>
<dbReference type="InterPro" id="IPR019734">
    <property type="entry name" value="TPR_rpt"/>
</dbReference>
<feature type="region of interest" description="Disordered" evidence="5">
    <location>
        <begin position="1228"/>
        <end position="1249"/>
    </location>
</feature>
<evidence type="ECO:0000256" key="4">
    <source>
        <dbReference type="PROSITE-ProRule" id="PRU00339"/>
    </source>
</evidence>
<feature type="repeat" description="WD" evidence="3">
    <location>
        <begin position="98"/>
        <end position="139"/>
    </location>
</feature>
<keyword evidence="8" id="KW-1185">Reference proteome</keyword>
<feature type="compositionally biased region" description="Polar residues" evidence="5">
    <location>
        <begin position="1240"/>
        <end position="1249"/>
    </location>
</feature>
<dbReference type="PROSITE" id="PS50082">
    <property type="entry name" value="WD_REPEATS_2"/>
    <property type="match status" value="2"/>
</dbReference>
<evidence type="ECO:0000256" key="3">
    <source>
        <dbReference type="PROSITE-ProRule" id="PRU00221"/>
    </source>
</evidence>
<sequence>MQQALMIVEGDITPVEIDVRRSIRVITFSPNGEYLVSGDDEAVRVWRVDDGVEVRMMAVRNVRSIAVSKDGERIAAGTDLGRVIVWDAHTYDTIFTHKESGSSTIRGVDFSPDSTRLVTASGNCTVSIWDLAAGERVLGPLYHKQGVTVAKYSPEGDQIATCTGSGPIRVYHSRSGDLIKDIPINISAHCNVGLIWSNHGQYLLVVSDGQIKQIQVSTGSVVAGWPVHDYGGTTCIALSKRGNFIAYSSNRTVNFLDPSTGELQGHVIKHDQDVHSITISLDDRLLATIMDSKIVIRTLPDTVTSSSFNGPFMLVRDTVLDSWKQGQLVKTEGLLTEDIDKSTNLDHRALAYRALIRTRLQQLDAAHDDVEKSIKSQPSVIGFIARAIAFVSEGKMKEGYRACDLAFKHCHLDRVDILLAIKAYMNFLRGKFHMARGNYEDAIKSLKDAQTHPMRRHESRRLWTISLISGWQFNDLGITIQRHLCKALYETGRSRQAEDVLLSLVDSVTPVTNMSESMIEWISNFIGRCLSTPGNNGDATFEAERQEQATAPRRSMSPVGSLTRVRLLAEWVRIKLASSSWETVLVAAVCFTVPRVMVYRAICECLEAEDHLADVIECFHQIVKEPAIIREEEEWLLNFARRHGDAAMEAQQYDEAITWYSNALALNPTIRQAFLIKRSKAYLERGFPKEALDDADETIKLDPSCSFGYERKHAALQRARRYGDAIDAFEAMLSRMSASSDPEIRKRSCQYVKPREAEVKIRTVVQDAVRDLPRVLINTTSGRLLNQSEQAALFESSPVFTELVSSMTTVIDDERIKHEVAQYYRYAAFSHTWEDNEPLFENVARIAVYDLKKSPTHDKLQMFCNVVRDAGFNWAWSDNCCINKQDHAAHQEAVVAMFKWYEGSSLVVVFLRGVRSPSKRGDLMRSLWNTRAWTFQEYHAAKVVRFYTEDWKPYLNLAIPNHKESPEVISEMEELTGISARTLRELHPGLDDIRQKLSLASGRKATCVEDTAYSLFGIFSVSLPVVYGERDKALGQLLAHLLASSGDMSILSWTGKSGSFNSCLPADITVFSQLHPPHIPLALTMETFGSSPNFDVATRLYDRLNDLPMPSLSGKRIKIPCIIFELGGPRRTSGHPNIFQANADALGIVEITTTSEEDLSRLDHIYVVHPWIGFLLSRHPVRGDENVLAEGGTADGSLLCASSPLPGHSTTSFMSQLTLTGSSRLLGARPAKPKHDMPSPRSSSTSVPLTGKQTQVLQFIARLRQPFGALLFAPTRHNVKLYRRIATDSMITVQIEQLSDAQWDDLIANCESFFTLYIRTANFSTADISVTLLTPTTIPFLRSERVPHSSAMTGAERTITIQDAANVEEDTTLVKIDVGRPIWAITLSPNGKYLVSGDDEAVRVWRIVDGKEEVRMMAVCNVRSIAVSKDGERIAAGTDLGRVIVWDAHTYDTIFTHKESGSSTIRGVDFSPDSTRLVTASGNCTVSIWDLAVGKRVLGPLYHKQGVTVAKYSPEGDQIATCANPGPIRVYDSRSGDLIKDIPINVAAHCNNGLVWSNHGQYLLVVSDGQIKQIQVSTGSVVAGWPVHDYQGSTYIALSKRGNFIAYSSNRTINFLDTSTGELGHVIKHDQDVHSITISPDDRLLATNTKDGKITIRILPDTVASSSFNGPFMVVRDTVLDPWKQGQLVKTEGLLTEDIDKSQNSDHRALAYRALIRTRLQLLDVAHDDAYQSIKSQPSVIGFIARAVVFVSEGKRKEGYRACDLAFKHCHSDRVDILLAIKAYMQFLLGNSHMERGDYDDAIQSFKDAQTHPMRRHASRRLWTISLISGWQFNDLSITIQRHLCEALYEAGRAKEAEDALLRVVDGVGPNTNLNEPILEWISGFIERCFCTPGSSGDAALDGPRQEGTPPYESISSFGSLTRMHLLAEWARIKLARSSWKDVLVAAVGVGILALKCLIILTVDSKFMVPRIMVYRAICECLEASDRLADGIKCFRQILKEPVIIREEEEWVLDFTQRHGDVAMEAQQHDEAIAWYSDALALNPTAPQALLIKRSKAYILKGLWKEALDDADEIIKLDPSCPFGYERKHVALHRARRYGDAIDAFEAMLSRMSASSDPEIRKCSPQYVKPQETEVKIRLAVQDAVRDLPRVLINTTSGRLFNQSEQAALFGSSSVFTELVSSMTTVIDDERIKHEVAQYYRYAAFSHTWEDNEPLFENVARIVVYDLEKSPTHDKLQMFCNVVRDAGFNWAWSDNCCINKQDHAAHQEAVVAMFKWYEGSSLVVVFLRGVRSPSKRGDLMRSLWNTRAWTFQEYRAARVVRFYTEDWKPYLNLDIPNHKESPEVISEMEELTGISARTLRELHPGLDDIRQKLSLASRREATFVEDTAYSLLGIFSVSLPVVYGERDKALGRLLAHLLASSGDMSILSWTGKSSSFNSCLPADITVFSQLHPPHISAASTPDTFTPWLHVFPPNLAVATRLYDRLNELPMPSLSGKGISIPCITFKLGCPTPMSGHPNVFQANADALGIVEITTTEDLSRLDPLYLVHPWIDFLLDRRHVQGGKNMLAEGVTADGSLLHDSPPLPAPSTLTFISQLTPTVVSRLLGARLAKSIHDTTSLLSPLLPPPTAKRTHVLQAIARLRQPFGALLFTTTRHDGTAYKRVATDSMITVQLQKDAQLDDLISNIRMLDVL</sequence>
<dbReference type="InterPro" id="IPR036322">
    <property type="entry name" value="WD40_repeat_dom_sf"/>
</dbReference>
<feature type="repeat" description="TPR" evidence="4">
    <location>
        <begin position="1783"/>
        <end position="1816"/>
    </location>
</feature>
<comment type="caution">
    <text evidence="7">The sequence shown here is derived from an EMBL/GenBank/DDBJ whole genome shotgun (WGS) entry which is preliminary data.</text>
</comment>
<dbReference type="InterPro" id="IPR019775">
    <property type="entry name" value="WD40_repeat_CS"/>
</dbReference>
<dbReference type="PROSITE" id="PS50294">
    <property type="entry name" value="WD_REPEATS_REGION"/>
    <property type="match status" value="2"/>
</dbReference>
<dbReference type="PROSITE" id="PS00678">
    <property type="entry name" value="WD_REPEATS_1"/>
    <property type="match status" value="2"/>
</dbReference>
<reference evidence="7" key="2">
    <citation type="journal article" date="2020" name="Nat. Commun.">
        <title>Large-scale genome sequencing of mycorrhizal fungi provides insights into the early evolution of symbiotic traits.</title>
        <authorList>
            <person name="Miyauchi S."/>
            <person name="Kiss E."/>
            <person name="Kuo A."/>
            <person name="Drula E."/>
            <person name="Kohler A."/>
            <person name="Sanchez-Garcia M."/>
            <person name="Morin E."/>
            <person name="Andreopoulos B."/>
            <person name="Barry K.W."/>
            <person name="Bonito G."/>
            <person name="Buee M."/>
            <person name="Carver A."/>
            <person name="Chen C."/>
            <person name="Cichocki N."/>
            <person name="Clum A."/>
            <person name="Culley D."/>
            <person name="Crous P.W."/>
            <person name="Fauchery L."/>
            <person name="Girlanda M."/>
            <person name="Hayes R.D."/>
            <person name="Keri Z."/>
            <person name="LaButti K."/>
            <person name="Lipzen A."/>
            <person name="Lombard V."/>
            <person name="Magnuson J."/>
            <person name="Maillard F."/>
            <person name="Murat C."/>
            <person name="Nolan M."/>
            <person name="Ohm R.A."/>
            <person name="Pangilinan J."/>
            <person name="Pereira M.F."/>
            <person name="Perotto S."/>
            <person name="Peter M."/>
            <person name="Pfister S."/>
            <person name="Riley R."/>
            <person name="Sitrit Y."/>
            <person name="Stielow J.B."/>
            <person name="Szollosi G."/>
            <person name="Zifcakova L."/>
            <person name="Stursova M."/>
            <person name="Spatafora J.W."/>
            <person name="Tedersoo L."/>
            <person name="Vaario L.M."/>
            <person name="Yamada A."/>
            <person name="Yan M."/>
            <person name="Wang P."/>
            <person name="Xu J."/>
            <person name="Bruns T."/>
            <person name="Baldrian P."/>
            <person name="Vilgalys R."/>
            <person name="Dunand C."/>
            <person name="Henrissat B."/>
            <person name="Grigoriev I.V."/>
            <person name="Hibbett D."/>
            <person name="Nagy L.G."/>
            <person name="Martin F.M."/>
        </authorList>
    </citation>
    <scope>NUCLEOTIDE SEQUENCE</scope>
    <source>
        <strain evidence="7">BED1</strain>
    </source>
</reference>
<feature type="domain" description="Heterokaryon incompatibility" evidence="6">
    <location>
        <begin position="826"/>
        <end position="916"/>
    </location>
</feature>
<dbReference type="Pfam" id="PF00400">
    <property type="entry name" value="WD40"/>
    <property type="match status" value="5"/>
</dbReference>
<keyword evidence="2" id="KW-0677">Repeat</keyword>
<feature type="domain" description="Heterokaryon incompatibility" evidence="6">
    <location>
        <begin position="2202"/>
        <end position="2290"/>
    </location>
</feature>
<evidence type="ECO:0000256" key="1">
    <source>
        <dbReference type="ARBA" id="ARBA00022574"/>
    </source>
</evidence>
<protein>
    <recommendedName>
        <fullName evidence="6">Heterokaryon incompatibility domain-containing protein</fullName>
    </recommendedName>
</protein>
<feature type="repeat" description="WD" evidence="3">
    <location>
        <begin position="1458"/>
        <end position="1499"/>
    </location>
</feature>
<dbReference type="PROSITE" id="PS50005">
    <property type="entry name" value="TPR"/>
    <property type="match status" value="3"/>
</dbReference>
<dbReference type="InterPro" id="IPR010730">
    <property type="entry name" value="HET"/>
</dbReference>
<dbReference type="Pfam" id="PF13432">
    <property type="entry name" value="TPR_16"/>
    <property type="match status" value="1"/>
</dbReference>
<keyword evidence="4" id="KW-0802">TPR repeat</keyword>